<accession>A0AAV1JBP6</accession>
<protein>
    <submittedName>
        <fullName evidence="1">Uncharacterized protein</fullName>
    </submittedName>
</protein>
<keyword evidence="2" id="KW-1185">Reference proteome</keyword>
<dbReference type="Proteomes" id="UP001497472">
    <property type="component" value="Unassembled WGS sequence"/>
</dbReference>
<evidence type="ECO:0000313" key="1">
    <source>
        <dbReference type="EMBL" id="CAK1546581.1"/>
    </source>
</evidence>
<proteinExistence type="predicted"/>
<evidence type="ECO:0000313" key="2">
    <source>
        <dbReference type="Proteomes" id="UP001497472"/>
    </source>
</evidence>
<gene>
    <name evidence="1" type="ORF">LNINA_LOCUS6141</name>
</gene>
<dbReference type="AlphaFoldDB" id="A0AAV1JBP6"/>
<name>A0AAV1JBP6_9NEOP</name>
<comment type="caution">
    <text evidence="1">The sequence shown here is derived from an EMBL/GenBank/DDBJ whole genome shotgun (WGS) entry which is preliminary data.</text>
</comment>
<sequence length="78" mass="9161">MFREQQRDEEIGKLVSDLKDKKFLMNCKDLRVAGGIVKYSVRESLTHLPRLEWSVLEGLMIWEGKDLRESLRALLVDK</sequence>
<reference evidence="1 2" key="1">
    <citation type="submission" date="2023-11" db="EMBL/GenBank/DDBJ databases">
        <authorList>
            <person name="Okamura Y."/>
        </authorList>
    </citation>
    <scope>NUCLEOTIDE SEQUENCE [LARGE SCALE GENOMIC DNA]</scope>
</reference>
<organism evidence="1 2">
    <name type="scientific">Leptosia nina</name>
    <dbReference type="NCBI Taxonomy" id="320188"/>
    <lineage>
        <taxon>Eukaryota</taxon>
        <taxon>Metazoa</taxon>
        <taxon>Ecdysozoa</taxon>
        <taxon>Arthropoda</taxon>
        <taxon>Hexapoda</taxon>
        <taxon>Insecta</taxon>
        <taxon>Pterygota</taxon>
        <taxon>Neoptera</taxon>
        <taxon>Endopterygota</taxon>
        <taxon>Lepidoptera</taxon>
        <taxon>Glossata</taxon>
        <taxon>Ditrysia</taxon>
        <taxon>Papilionoidea</taxon>
        <taxon>Pieridae</taxon>
        <taxon>Pierinae</taxon>
        <taxon>Leptosia</taxon>
    </lineage>
</organism>
<dbReference type="EMBL" id="CAVLEF010000008">
    <property type="protein sequence ID" value="CAK1546581.1"/>
    <property type="molecule type" value="Genomic_DNA"/>
</dbReference>